<dbReference type="OrthoDB" id="5455402at2"/>
<evidence type="ECO:0000313" key="2">
    <source>
        <dbReference type="EMBL" id="SME92009.1"/>
    </source>
</evidence>
<evidence type="ECO:0000256" key="1">
    <source>
        <dbReference type="SAM" id="Phobius"/>
    </source>
</evidence>
<dbReference type="EMBL" id="FWZU01000001">
    <property type="protein sequence ID" value="SME92009.1"/>
    <property type="molecule type" value="Genomic_DNA"/>
</dbReference>
<sequence length="151" mass="16861">MSAASEKVHQIEDYQKKGETEGQNFAEGIGESAQKDMGKVAVIISFMAIVLLVVFFYGLNQNLSNLATEVKDLQGVRGQVETLNTQMTTVDNRLVELEKLPIRTRNIIMDGMIDEMTQKANYISQQLTPEEQAKLAQVQDLLKDVQSGLQK</sequence>
<keyword evidence="3" id="KW-1185">Reference proteome</keyword>
<dbReference type="RefSeq" id="WP_085097802.1">
    <property type="nucleotide sequence ID" value="NZ_FWZU01000001.1"/>
</dbReference>
<name>A0A1X7C8V4_9BACT</name>
<keyword evidence="1" id="KW-1133">Transmembrane helix</keyword>
<feature type="transmembrane region" description="Helical" evidence="1">
    <location>
        <begin position="40"/>
        <end position="59"/>
    </location>
</feature>
<reference evidence="3" key="1">
    <citation type="submission" date="2017-04" db="EMBL/GenBank/DDBJ databases">
        <authorList>
            <person name="Varghese N."/>
            <person name="Submissions S."/>
        </authorList>
    </citation>
    <scope>NUCLEOTIDE SEQUENCE [LARGE SCALE GENOMIC DNA]</scope>
    <source>
        <strain evidence="3">K3S</strain>
    </source>
</reference>
<keyword evidence="1" id="KW-0472">Membrane</keyword>
<gene>
    <name evidence="2" type="ORF">SAMN06295933_0504</name>
</gene>
<evidence type="ECO:0000313" key="3">
    <source>
        <dbReference type="Proteomes" id="UP000192906"/>
    </source>
</evidence>
<accession>A0A1X7C8V4</accession>
<dbReference type="AlphaFoldDB" id="A0A1X7C8V4"/>
<protein>
    <submittedName>
        <fullName evidence="2">Uncharacterized protein</fullName>
    </submittedName>
</protein>
<organism evidence="2 3">
    <name type="scientific">Desulfovibrio gilichinskyi</name>
    <dbReference type="NCBI Taxonomy" id="1519643"/>
    <lineage>
        <taxon>Bacteria</taxon>
        <taxon>Pseudomonadati</taxon>
        <taxon>Thermodesulfobacteriota</taxon>
        <taxon>Desulfovibrionia</taxon>
        <taxon>Desulfovibrionales</taxon>
        <taxon>Desulfovibrionaceae</taxon>
        <taxon>Desulfovibrio</taxon>
    </lineage>
</organism>
<keyword evidence="1" id="KW-0812">Transmembrane</keyword>
<proteinExistence type="predicted"/>
<dbReference type="Proteomes" id="UP000192906">
    <property type="component" value="Unassembled WGS sequence"/>
</dbReference>